<dbReference type="Proteomes" id="UP000198967">
    <property type="component" value="Unassembled WGS sequence"/>
</dbReference>
<organism evidence="5 6">
    <name type="scientific">Pseudonocardia oroxyli</name>
    <dbReference type="NCBI Taxonomy" id="366584"/>
    <lineage>
        <taxon>Bacteria</taxon>
        <taxon>Bacillati</taxon>
        <taxon>Actinomycetota</taxon>
        <taxon>Actinomycetes</taxon>
        <taxon>Pseudonocardiales</taxon>
        <taxon>Pseudonocardiaceae</taxon>
        <taxon>Pseudonocardia</taxon>
    </lineage>
</organism>
<dbReference type="PANTHER" id="PTHR47235">
    <property type="entry name" value="BLR6548 PROTEIN"/>
    <property type="match status" value="1"/>
</dbReference>
<feature type="chain" id="PRO_5011495105" evidence="3">
    <location>
        <begin position="22"/>
        <end position="456"/>
    </location>
</feature>
<gene>
    <name evidence="5" type="ORF">SAMN05216377_11149</name>
</gene>
<evidence type="ECO:0000313" key="6">
    <source>
        <dbReference type="Proteomes" id="UP000198967"/>
    </source>
</evidence>
<evidence type="ECO:0000313" key="5">
    <source>
        <dbReference type="EMBL" id="SDG35397.1"/>
    </source>
</evidence>
<dbReference type="STRING" id="366584.SAMN05216377_11149"/>
<dbReference type="EMBL" id="FNBE01000011">
    <property type="protein sequence ID" value="SDG35397.1"/>
    <property type="molecule type" value="Genomic_DNA"/>
</dbReference>
<dbReference type="PROSITE" id="PS51257">
    <property type="entry name" value="PROKAR_LIPOPROTEIN"/>
    <property type="match status" value="1"/>
</dbReference>
<name>A0A1G7TJ97_PSEOR</name>
<evidence type="ECO:0000256" key="1">
    <source>
        <dbReference type="ARBA" id="ARBA00010062"/>
    </source>
</evidence>
<evidence type="ECO:0000256" key="2">
    <source>
        <dbReference type="ARBA" id="ARBA00022729"/>
    </source>
</evidence>
<dbReference type="InterPro" id="IPR028081">
    <property type="entry name" value="Leu-bd"/>
</dbReference>
<proteinExistence type="inferred from homology"/>
<keyword evidence="6" id="KW-1185">Reference proteome</keyword>
<dbReference type="SUPFAM" id="SSF53822">
    <property type="entry name" value="Periplasmic binding protein-like I"/>
    <property type="match status" value="1"/>
</dbReference>
<protein>
    <submittedName>
        <fullName evidence="5">ABC-type branched-chain amino acid transport system, substrate-binding protein</fullName>
    </submittedName>
</protein>
<reference evidence="5 6" key="1">
    <citation type="submission" date="2016-10" db="EMBL/GenBank/DDBJ databases">
        <authorList>
            <person name="de Groot N.N."/>
        </authorList>
    </citation>
    <scope>NUCLEOTIDE SEQUENCE [LARGE SCALE GENOMIC DNA]</scope>
    <source>
        <strain evidence="5 6">CGMCC 4.3143</strain>
    </source>
</reference>
<dbReference type="Pfam" id="PF13458">
    <property type="entry name" value="Peripla_BP_6"/>
    <property type="match status" value="1"/>
</dbReference>
<accession>A0A1G7TJ97</accession>
<evidence type="ECO:0000259" key="4">
    <source>
        <dbReference type="Pfam" id="PF13458"/>
    </source>
</evidence>
<dbReference type="Gene3D" id="3.40.50.2300">
    <property type="match status" value="2"/>
</dbReference>
<sequence>MKRSVVSVAVAVVAVATTVLAGCGSGSGAGTTSKPTSTVDASADTTGALNAVGVAPEVAQKVNGLPLAGTPGSGLTRGVTATSVKVGCVNLNAYFPNPDTGFKARIDRANAAGGVNGRMIDFLGCNDDGGSADTNLAISKRLVEQDQVFAMMQFSTFATPQVTDYLNQNEVPFYGYGFLPGYCGTRWGFGFNGCLVSNGVTSLPYGFAYSANNYELPASGLDYPDMKVAFIGTDNDSSRSSFDDAEKVLKADGGQTVYNKSIMPLTGVTDYSPYTRPALAAKPNAVVLNVGLATVGQVMAALKAGGYTGPVFNPSGYLPGLLERQPALAAALEGSWSVSQTPPVEMKTPYNEQMAKDFQADNVEVSQATVYGYAMADMFLSQLAAAGPDLNTKTFDQAVNGGGYTYTSSTPGGPASLPFPAGHFTQADCGAPMQVENKKYVVRGPFKCFASLQSRP</sequence>
<keyword evidence="2 3" id="KW-0732">Signal</keyword>
<dbReference type="InterPro" id="IPR028082">
    <property type="entry name" value="Peripla_BP_I"/>
</dbReference>
<feature type="domain" description="Leucine-binding protein" evidence="4">
    <location>
        <begin position="100"/>
        <end position="423"/>
    </location>
</feature>
<comment type="similarity">
    <text evidence="1">Belongs to the leucine-binding protein family.</text>
</comment>
<evidence type="ECO:0000256" key="3">
    <source>
        <dbReference type="SAM" id="SignalP"/>
    </source>
</evidence>
<dbReference type="PANTHER" id="PTHR47235:SF1">
    <property type="entry name" value="BLR6548 PROTEIN"/>
    <property type="match status" value="1"/>
</dbReference>
<dbReference type="AlphaFoldDB" id="A0A1G7TJ97"/>
<feature type="signal peptide" evidence="3">
    <location>
        <begin position="1"/>
        <end position="21"/>
    </location>
</feature>